<evidence type="ECO:0000313" key="2">
    <source>
        <dbReference type="Proteomes" id="UP001202402"/>
    </source>
</evidence>
<gene>
    <name evidence="1" type="ORF">LQE99_07135</name>
</gene>
<comment type="caution">
    <text evidence="1">The sequence shown here is derived from an EMBL/GenBank/DDBJ whole genome shotgun (WGS) entry which is preliminary data.</text>
</comment>
<reference evidence="1 2" key="1">
    <citation type="submission" date="2022-02" db="EMBL/GenBank/DDBJ databases">
        <title>Genome of Erysipelotrichaceae sp. nov. NSJ-176 isolated from human feces.</title>
        <authorList>
            <person name="Abdugheni R."/>
        </authorList>
    </citation>
    <scope>NUCLEOTIDE SEQUENCE [LARGE SCALE GENOMIC DNA]</scope>
    <source>
        <strain evidence="1 2">NSJ-176</strain>
    </source>
</reference>
<dbReference type="Proteomes" id="UP001202402">
    <property type="component" value="Unassembled WGS sequence"/>
</dbReference>
<dbReference type="RefSeq" id="WP_117452784.1">
    <property type="nucleotide sequence ID" value="NZ_JAKVPQ010000004.1"/>
</dbReference>
<dbReference type="EMBL" id="JAKVPQ010000004">
    <property type="protein sequence ID" value="MCH4284904.1"/>
    <property type="molecule type" value="Genomic_DNA"/>
</dbReference>
<proteinExistence type="predicted"/>
<accession>A0ABS9R5H4</accession>
<evidence type="ECO:0000313" key="1">
    <source>
        <dbReference type="EMBL" id="MCH4284904.1"/>
    </source>
</evidence>
<organism evidence="1 2">
    <name type="scientific">Amedibacillus hominis</name>
    <dbReference type="NCBI Taxonomy" id="2897776"/>
    <lineage>
        <taxon>Bacteria</taxon>
        <taxon>Bacillati</taxon>
        <taxon>Bacillota</taxon>
        <taxon>Erysipelotrichia</taxon>
        <taxon>Erysipelotrichales</taxon>
        <taxon>Erysipelotrichaceae</taxon>
        <taxon>Amedibacillus</taxon>
    </lineage>
</organism>
<sequence>MKAEVNEKFPVEIEADGTIMDFVDGEFVFVIKDQEWTDFEKTALRRNELEIDLVVKYDIPMFLITVLDAIDTSDFIFNIHEHEEPSLIFEKECMPCSIYLIDDKNMVAGVKHVTLSKEGTGILLTQLKKVQEAPYQEAEFDCNLEGIQNTWEPFELQEFAVMKEVFH</sequence>
<name>A0ABS9R5H4_9FIRM</name>
<protein>
    <submittedName>
        <fullName evidence="1">Uncharacterized protein</fullName>
    </submittedName>
</protein>
<keyword evidence="2" id="KW-1185">Reference proteome</keyword>